<organism evidence="3">
    <name type="scientific">Neospora caninum (strain Liverpool)</name>
    <dbReference type="NCBI Taxonomy" id="572307"/>
    <lineage>
        <taxon>Eukaryota</taxon>
        <taxon>Sar</taxon>
        <taxon>Alveolata</taxon>
        <taxon>Apicomplexa</taxon>
        <taxon>Conoidasida</taxon>
        <taxon>Coccidia</taxon>
        <taxon>Eucoccidiorida</taxon>
        <taxon>Eimeriorina</taxon>
        <taxon>Sarcocystidae</taxon>
        <taxon>Neospora</taxon>
    </lineage>
</organism>
<dbReference type="AlphaFoldDB" id="A0A0F7UFE6"/>
<dbReference type="InterPro" id="IPR005631">
    <property type="entry name" value="SDH"/>
</dbReference>
<dbReference type="GO" id="GO:0006121">
    <property type="term" value="P:mitochondrial electron transport, succinate to ubiquinone"/>
    <property type="evidence" value="ECO:0007669"/>
    <property type="project" value="TreeGrafter"/>
</dbReference>
<dbReference type="GO" id="GO:0034553">
    <property type="term" value="P:mitochondrial respiratory chain complex II assembly"/>
    <property type="evidence" value="ECO:0007669"/>
    <property type="project" value="TreeGrafter"/>
</dbReference>
<feature type="compositionally biased region" description="Low complexity" evidence="2">
    <location>
        <begin position="47"/>
        <end position="90"/>
    </location>
</feature>
<dbReference type="GO" id="GO:0005739">
    <property type="term" value="C:mitochondrion"/>
    <property type="evidence" value="ECO:0007669"/>
    <property type="project" value="TreeGrafter"/>
</dbReference>
<accession>A0A0F7UFE6</accession>
<dbReference type="InterPro" id="IPR036714">
    <property type="entry name" value="SDH_sf"/>
</dbReference>
<dbReference type="Pfam" id="PF03937">
    <property type="entry name" value="Sdh5"/>
    <property type="match status" value="1"/>
</dbReference>
<dbReference type="SUPFAM" id="SSF109910">
    <property type="entry name" value="YgfY-like"/>
    <property type="match status" value="1"/>
</dbReference>
<gene>
    <name evidence="3" type="ORF">BN1204_028270</name>
</gene>
<evidence type="ECO:0000313" key="3">
    <source>
        <dbReference type="EMBL" id="CEL67022.1"/>
    </source>
</evidence>
<feature type="region of interest" description="Disordered" evidence="2">
    <location>
        <begin position="35"/>
        <end position="90"/>
    </location>
</feature>
<dbReference type="GO" id="GO:0006099">
    <property type="term" value="P:tricarboxylic acid cycle"/>
    <property type="evidence" value="ECO:0007669"/>
    <property type="project" value="TreeGrafter"/>
</dbReference>
<dbReference type="PANTHER" id="PTHR12469">
    <property type="entry name" value="PROTEIN EMI5 HOMOLOG, MITOCHONDRIAL"/>
    <property type="match status" value="1"/>
</dbReference>
<evidence type="ECO:0000256" key="2">
    <source>
        <dbReference type="SAM" id="MobiDB-lite"/>
    </source>
</evidence>
<name>A0A0F7UFE6_NEOCL</name>
<proteinExistence type="predicted"/>
<protein>
    <submittedName>
        <fullName evidence="3">TPR repeat region protein</fullName>
    </submittedName>
</protein>
<sequence>MASCVRSVSLSLLPPRPGALLQSRARLCCSVSRSACASARPPPPPLARSLASPLLSSPSSHSRCPSSLSSPSSSSSPSSLSSPSSFSSFSGSRRRASILAAWRCFSSLSLKDGICGLDENSVIRDSERLKRLMYRAKQRGWVELDLLLGAYCDQAVPTMSPGEVEELEQILAAENVVLYDCLIGKDWKRAPAPAQFAELSQWKKLSAFVEARLPQPNEETP</sequence>
<dbReference type="EMBL" id="LN714482">
    <property type="protein sequence ID" value="CEL67022.1"/>
    <property type="molecule type" value="Genomic_DNA"/>
</dbReference>
<keyword evidence="1" id="KW-0143">Chaperone</keyword>
<reference evidence="3" key="1">
    <citation type="journal article" date="2015" name="PLoS ONE">
        <title>Comprehensive Evaluation of Toxoplasma gondii VEG and Neospora caninum LIV Genomes with Tachyzoite Stage Transcriptome and Proteome Defines Novel Transcript Features.</title>
        <authorList>
            <person name="Ramaprasad A."/>
            <person name="Mourier T."/>
            <person name="Naeem R."/>
            <person name="Malas T.B."/>
            <person name="Moussa E."/>
            <person name="Panigrahi A."/>
            <person name="Vermont S.J."/>
            <person name="Otto T.D."/>
            <person name="Wastling J."/>
            <person name="Pain A."/>
        </authorList>
    </citation>
    <scope>NUCLEOTIDE SEQUENCE</scope>
    <source>
        <strain evidence="3">Liverpool</strain>
    </source>
</reference>
<dbReference type="PANTHER" id="PTHR12469:SF2">
    <property type="entry name" value="SUCCINATE DEHYDROGENASE ASSEMBLY FACTOR 2, MITOCHONDRIAL"/>
    <property type="match status" value="1"/>
</dbReference>
<evidence type="ECO:0000256" key="1">
    <source>
        <dbReference type="ARBA" id="ARBA00023186"/>
    </source>
</evidence>
<dbReference type="Gene3D" id="1.10.150.250">
    <property type="entry name" value="Flavinator of succinate dehydrogenase"/>
    <property type="match status" value="1"/>
</dbReference>